<dbReference type="SUPFAM" id="SSF50037">
    <property type="entry name" value="C-terminal domain of transcriptional repressors"/>
    <property type="match status" value="1"/>
</dbReference>
<protein>
    <submittedName>
        <fullName evidence="3">Ferrous iron transport protein A</fullName>
    </submittedName>
</protein>
<dbReference type="RefSeq" id="WP_124947829.1">
    <property type="nucleotide sequence ID" value="NZ_BHVT01000073.1"/>
</dbReference>
<dbReference type="AlphaFoldDB" id="A0A4R3YEB1"/>
<name>A0A4R3YEB1_9PROT</name>
<evidence type="ECO:0000313" key="3">
    <source>
        <dbReference type="EMBL" id="TCV90202.1"/>
    </source>
</evidence>
<dbReference type="PANTHER" id="PTHR43151">
    <property type="entry name" value="FEOA FAMILY PROTEIN"/>
    <property type="match status" value="1"/>
</dbReference>
<dbReference type="Gene3D" id="2.30.30.90">
    <property type="match status" value="1"/>
</dbReference>
<organism evidence="3 4">
    <name type="scientific">Sulfurirhabdus autotrophica</name>
    <dbReference type="NCBI Taxonomy" id="1706046"/>
    <lineage>
        <taxon>Bacteria</taxon>
        <taxon>Pseudomonadati</taxon>
        <taxon>Pseudomonadota</taxon>
        <taxon>Betaproteobacteria</taxon>
        <taxon>Nitrosomonadales</taxon>
        <taxon>Sulfuricellaceae</taxon>
        <taxon>Sulfurirhabdus</taxon>
    </lineage>
</organism>
<comment type="caution">
    <text evidence="3">The sequence shown here is derived from an EMBL/GenBank/DDBJ whole genome shotgun (WGS) entry which is preliminary data.</text>
</comment>
<dbReference type="InterPro" id="IPR007167">
    <property type="entry name" value="Fe-transptr_FeoA-like"/>
</dbReference>
<keyword evidence="1" id="KW-0408">Iron</keyword>
<dbReference type="SMART" id="SM00899">
    <property type="entry name" value="FeoA"/>
    <property type="match status" value="1"/>
</dbReference>
<proteinExistence type="predicted"/>
<feature type="domain" description="Ferrous iron transporter FeoA-like" evidence="2">
    <location>
        <begin position="4"/>
        <end position="76"/>
    </location>
</feature>
<reference evidence="3 4" key="1">
    <citation type="submission" date="2019-03" db="EMBL/GenBank/DDBJ databases">
        <title>Genomic Encyclopedia of Type Strains, Phase IV (KMG-IV): sequencing the most valuable type-strain genomes for metagenomic binning, comparative biology and taxonomic classification.</title>
        <authorList>
            <person name="Goeker M."/>
        </authorList>
    </citation>
    <scope>NUCLEOTIDE SEQUENCE [LARGE SCALE GENOMIC DNA]</scope>
    <source>
        <strain evidence="3 4">DSM 100309</strain>
    </source>
</reference>
<evidence type="ECO:0000256" key="1">
    <source>
        <dbReference type="ARBA" id="ARBA00023004"/>
    </source>
</evidence>
<dbReference type="InterPro" id="IPR008988">
    <property type="entry name" value="Transcriptional_repressor_C"/>
</dbReference>
<dbReference type="EMBL" id="SMCO01000001">
    <property type="protein sequence ID" value="TCV90202.1"/>
    <property type="molecule type" value="Genomic_DNA"/>
</dbReference>
<gene>
    <name evidence="3" type="ORF">EDC63_101169</name>
</gene>
<evidence type="ECO:0000259" key="2">
    <source>
        <dbReference type="SMART" id="SM00899"/>
    </source>
</evidence>
<dbReference type="OrthoDB" id="7916291at2"/>
<sequence>MTTQKLSALKPGETGIIAALNTEEDLYHRLSALGFRIGKKIDIIRGARFSGPLHVRIGTTDVMLRRVEANKIDIQPLP</sequence>
<keyword evidence="4" id="KW-1185">Reference proteome</keyword>
<dbReference type="Pfam" id="PF04023">
    <property type="entry name" value="FeoA"/>
    <property type="match status" value="1"/>
</dbReference>
<dbReference type="PANTHER" id="PTHR43151:SF1">
    <property type="entry name" value="SSR2333 PROTEIN"/>
    <property type="match status" value="1"/>
</dbReference>
<accession>A0A4R3YEB1</accession>
<dbReference type="GO" id="GO:0046914">
    <property type="term" value="F:transition metal ion binding"/>
    <property type="evidence" value="ECO:0007669"/>
    <property type="project" value="InterPro"/>
</dbReference>
<dbReference type="InterPro" id="IPR038157">
    <property type="entry name" value="FeoA_core_dom"/>
</dbReference>
<dbReference type="InterPro" id="IPR053184">
    <property type="entry name" value="FeoA-like"/>
</dbReference>
<evidence type="ECO:0000313" key="4">
    <source>
        <dbReference type="Proteomes" id="UP000295367"/>
    </source>
</evidence>
<dbReference type="Proteomes" id="UP000295367">
    <property type="component" value="Unassembled WGS sequence"/>
</dbReference>